<dbReference type="SUPFAM" id="SSF103481">
    <property type="entry name" value="Multidrug resistance efflux transporter EmrE"/>
    <property type="match status" value="2"/>
</dbReference>
<proteinExistence type="predicted"/>
<evidence type="ECO:0000256" key="1">
    <source>
        <dbReference type="SAM" id="Phobius"/>
    </source>
</evidence>
<feature type="transmembrane region" description="Helical" evidence="1">
    <location>
        <begin position="240"/>
        <end position="259"/>
    </location>
</feature>
<feature type="transmembrane region" description="Helical" evidence="1">
    <location>
        <begin position="153"/>
        <end position="172"/>
    </location>
</feature>
<evidence type="ECO:0000313" key="3">
    <source>
        <dbReference type="EMBL" id="SVA20366.1"/>
    </source>
</evidence>
<dbReference type="AlphaFoldDB" id="A0A381TWF8"/>
<dbReference type="InterPro" id="IPR000620">
    <property type="entry name" value="EamA_dom"/>
</dbReference>
<organism evidence="3">
    <name type="scientific">marine metagenome</name>
    <dbReference type="NCBI Taxonomy" id="408172"/>
    <lineage>
        <taxon>unclassified sequences</taxon>
        <taxon>metagenomes</taxon>
        <taxon>ecological metagenomes</taxon>
    </lineage>
</organism>
<name>A0A381TWF8_9ZZZZ</name>
<feature type="transmembrane region" description="Helical" evidence="1">
    <location>
        <begin position="72"/>
        <end position="95"/>
    </location>
</feature>
<feature type="domain" description="EamA" evidence="2">
    <location>
        <begin position="30"/>
        <end position="144"/>
    </location>
</feature>
<keyword evidence="1" id="KW-1133">Transmembrane helix</keyword>
<feature type="transmembrane region" description="Helical" evidence="1">
    <location>
        <begin position="209"/>
        <end position="228"/>
    </location>
</feature>
<accession>A0A381TWF8</accession>
<sequence>MPLAMLQSGHLKGVLLTTTGILILSPDALLLRLIGADIWTLLFWRGLLCTIGMVGITLFLDRPHGLRRLVAIGRPELLVIVVNTCMHVLFVFAILNTTVANVLVIMSISPLLGATLSRFALGEPVAKRTWYTTVAVFIGLALIFSQSLGGGTLVGDLSAFAVAILLASNFVLLRCYRKVSMIPAVAWSMAVTAVITWFLAIPTSLDGAAWVYVLLLGLVILPVSSAMITLGPRYLPAPEVGLIMLLETLLGPLWVWLVIREVPSIETLIGGAMILAALTWMSIAAIRESRRVIPQTPK</sequence>
<feature type="transmembrane region" description="Helical" evidence="1">
    <location>
        <begin position="101"/>
        <end position="121"/>
    </location>
</feature>
<evidence type="ECO:0000259" key="2">
    <source>
        <dbReference type="Pfam" id="PF00892"/>
    </source>
</evidence>
<dbReference type="PANTHER" id="PTHR22911">
    <property type="entry name" value="ACYL-MALONYL CONDENSING ENZYME-RELATED"/>
    <property type="match status" value="1"/>
</dbReference>
<protein>
    <recommendedName>
        <fullName evidence="2">EamA domain-containing protein</fullName>
    </recommendedName>
</protein>
<feature type="transmembrane region" description="Helical" evidence="1">
    <location>
        <begin position="184"/>
        <end position="203"/>
    </location>
</feature>
<dbReference type="GO" id="GO:0016020">
    <property type="term" value="C:membrane"/>
    <property type="evidence" value="ECO:0007669"/>
    <property type="project" value="InterPro"/>
</dbReference>
<dbReference type="InterPro" id="IPR037185">
    <property type="entry name" value="EmrE-like"/>
</dbReference>
<reference evidence="3" key="1">
    <citation type="submission" date="2018-05" db="EMBL/GenBank/DDBJ databases">
        <authorList>
            <person name="Lanie J.A."/>
            <person name="Ng W.-L."/>
            <person name="Kazmierczak K.M."/>
            <person name="Andrzejewski T.M."/>
            <person name="Davidsen T.M."/>
            <person name="Wayne K.J."/>
            <person name="Tettelin H."/>
            <person name="Glass J.I."/>
            <person name="Rusch D."/>
            <person name="Podicherti R."/>
            <person name="Tsui H.-C.T."/>
            <person name="Winkler M.E."/>
        </authorList>
    </citation>
    <scope>NUCLEOTIDE SEQUENCE</scope>
</reference>
<feature type="domain" description="EamA" evidence="2">
    <location>
        <begin position="154"/>
        <end position="282"/>
    </location>
</feature>
<feature type="transmembrane region" description="Helical" evidence="1">
    <location>
        <begin position="42"/>
        <end position="60"/>
    </location>
</feature>
<gene>
    <name evidence="3" type="ORF">METZ01_LOCUS73220</name>
</gene>
<feature type="transmembrane region" description="Helical" evidence="1">
    <location>
        <begin position="265"/>
        <end position="286"/>
    </location>
</feature>
<keyword evidence="1" id="KW-0472">Membrane</keyword>
<keyword evidence="1" id="KW-0812">Transmembrane</keyword>
<dbReference type="Pfam" id="PF00892">
    <property type="entry name" value="EamA"/>
    <property type="match status" value="2"/>
</dbReference>
<dbReference type="EMBL" id="UINC01005290">
    <property type="protein sequence ID" value="SVA20366.1"/>
    <property type="molecule type" value="Genomic_DNA"/>
</dbReference>